<name>A0A1D3L2Q1_9EURY</name>
<dbReference type="PATRIC" id="fig|129848.4.peg.1194"/>
<keyword evidence="3" id="KW-1185">Reference proteome</keyword>
<dbReference type="Proteomes" id="UP000094707">
    <property type="component" value="Chromosome I"/>
</dbReference>
<dbReference type="InterPro" id="IPR002912">
    <property type="entry name" value="ACT_dom"/>
</dbReference>
<proteinExistence type="predicted"/>
<reference evidence="2 3" key="1">
    <citation type="submission" date="2016-08" db="EMBL/GenBank/DDBJ databases">
        <authorList>
            <person name="Seilhamer J.J."/>
        </authorList>
    </citation>
    <scope>NUCLEOTIDE SEQUENCE [LARGE SCALE GENOMIC DNA]</scope>
    <source>
        <strain evidence="2">Buetzberg</strain>
    </source>
</reference>
<dbReference type="Pfam" id="PF19571">
    <property type="entry name" value="ACT_8"/>
    <property type="match status" value="1"/>
</dbReference>
<accession>A0A1D3L2Q1</accession>
<organism evidence="2 3">
    <name type="scientific">Methanobacterium congolense</name>
    <dbReference type="NCBI Taxonomy" id="118062"/>
    <lineage>
        <taxon>Archaea</taxon>
        <taxon>Methanobacteriati</taxon>
        <taxon>Methanobacteriota</taxon>
        <taxon>Methanomada group</taxon>
        <taxon>Methanobacteria</taxon>
        <taxon>Methanobacteriales</taxon>
        <taxon>Methanobacteriaceae</taxon>
        <taxon>Methanobacterium</taxon>
    </lineage>
</organism>
<dbReference type="SUPFAM" id="SSF55021">
    <property type="entry name" value="ACT-like"/>
    <property type="match status" value="2"/>
</dbReference>
<dbReference type="InterPro" id="IPR045865">
    <property type="entry name" value="ACT-like_dom_sf"/>
</dbReference>
<dbReference type="OrthoDB" id="53154at2157"/>
<dbReference type="PANTHER" id="PTHR40099">
    <property type="entry name" value="ACETOLACTATE SYNTHASE, SMALL SUBUNIT"/>
    <property type="match status" value="1"/>
</dbReference>
<feature type="domain" description="ACT" evidence="1">
    <location>
        <begin position="5"/>
        <end position="73"/>
    </location>
</feature>
<protein>
    <submittedName>
        <fullName evidence="2">Amino acid-binding ACT domain protein</fullName>
    </submittedName>
</protein>
<gene>
    <name evidence="2" type="ORF">MCBB_1182</name>
</gene>
<dbReference type="CDD" id="cd04882">
    <property type="entry name" value="ACT_Bt0572_2"/>
    <property type="match status" value="1"/>
</dbReference>
<evidence type="ECO:0000259" key="1">
    <source>
        <dbReference type="PROSITE" id="PS51671"/>
    </source>
</evidence>
<dbReference type="EMBL" id="LT607756">
    <property type="protein sequence ID" value="SCG85740.1"/>
    <property type="molecule type" value="Genomic_DNA"/>
</dbReference>
<evidence type="ECO:0000313" key="2">
    <source>
        <dbReference type="EMBL" id="SCG85740.1"/>
    </source>
</evidence>
<dbReference type="PANTHER" id="PTHR40099:SF1">
    <property type="entry name" value="ACETOLACTATE SYNTHASE, SMALL SUBUNIT"/>
    <property type="match status" value="1"/>
</dbReference>
<sequence>MKLKQISVFLENRKGRLQKALNIISSAKINIRALSIADTSEFGILRMIVPEPDKAQKILEDNDFVVKVNDVIAVGVPDKPGGLDGILEVLNRADVNVEYLYAFVEKKCENAIVVIRTEDIDAGVKVLKEGGVAMLSPEEVYTI</sequence>
<dbReference type="CDD" id="cd04908">
    <property type="entry name" value="ACT_Bt0572_1"/>
    <property type="match status" value="1"/>
</dbReference>
<evidence type="ECO:0000313" key="3">
    <source>
        <dbReference type="Proteomes" id="UP000094707"/>
    </source>
</evidence>
<dbReference type="RefSeq" id="WP_071906869.1">
    <property type="nucleotide sequence ID" value="NZ_LT607756.1"/>
</dbReference>
<dbReference type="Gene3D" id="3.30.2130.10">
    <property type="entry name" value="VC0802-like"/>
    <property type="match status" value="1"/>
</dbReference>
<dbReference type="AlphaFoldDB" id="A0A1D3L2Q1"/>
<dbReference type="InterPro" id="IPR045739">
    <property type="entry name" value="ACT_dom_pair"/>
</dbReference>
<dbReference type="GeneID" id="30412027"/>
<dbReference type="STRING" id="118062.MCBB_1182"/>
<dbReference type="PROSITE" id="PS51671">
    <property type="entry name" value="ACT"/>
    <property type="match status" value="1"/>
</dbReference>
<dbReference type="KEGG" id="mcub:MCBB_1182"/>